<keyword evidence="6" id="KW-1185">Reference proteome</keyword>
<dbReference type="InterPro" id="IPR035919">
    <property type="entry name" value="EAL_sf"/>
</dbReference>
<evidence type="ECO:0000259" key="3">
    <source>
        <dbReference type="PROSITE" id="PS50883"/>
    </source>
</evidence>
<dbReference type="Pfam" id="PF00990">
    <property type="entry name" value="GGDEF"/>
    <property type="match status" value="1"/>
</dbReference>
<dbReference type="InterPro" id="IPR000700">
    <property type="entry name" value="PAS-assoc_C"/>
</dbReference>
<dbReference type="Pfam" id="PF08448">
    <property type="entry name" value="PAS_4"/>
    <property type="match status" value="1"/>
</dbReference>
<sequence length="903" mass="98005">MSGLERARRSRFAGVTNEAADRPSQFAEALFFDIRAPENEESETIAAQRAAQLMHVPLLLAVAHLVCGAVVYLHSHGNFGPINPGFLLAAIGLAIASDILAFVLLQARTRFRLSSRTVTLALCTLVGFGSAMMTFFGHIASWIPAMSDGPLLSLVIGTSVTACAVVAIESPPLAIVSAIVGTVGSALFSNDPTFTAGIAFLALIVVVFSAASSSTMIATARARLKLDYEAHKALHFVNEFENSGRGWFWETNYQGTLSYVSQQLADDFHCEPDALLGRQFTDLLSVDTTPGDIMREERTLGFHLSARFPFSDVVVRAASTEDVHWSLSGNPVFDERGRFLGFRGIGTDLTEQRRSEQEITRLARFDSLTGLPNRALMRQTLDEALRNAASRRKGCTLFLIDLDRFKNVNDTLGHPIGDALLRQVAQRLTSVMGDHGQVGRLGGDEFKAVLPGAVETGLLESLARTMIDHVSRPYIIEGHRVTIGASIGIAIGDPERSCADSLIRNADLALYAAKAAGRGKHMFYEASMHSEASDRQVLENDLRQALDRGEMWVAYQPIVRTAGEEISGFEALVRWNHPTRGPVSPDRFIALAEECGMIAKIGEFVLNQAMAEAANWPDSVRIAVNLSPIQFNDPAIVDVVGAALAEHKIRANRLELEITEGVFLADSDATDDTFARLKSLGVRLALDDFGTGYSSLGYLKKAPFDKIKIDQSFVRGAASTAHRNTAIIRAIVTLAESLGMDTTAEGVETHDDLALIRDLGVSQVQGYIFGKPAPSDQARTMANSMRVEADGYSCVRAPRQRLMRRAIASIGGETKEIRLRNISSMGALAECDQVVTPGETMTIDIVGVGPVIGTVRWAQSGKFGLQFTEQFDLGRLAPKVERRASPSVMTPWYLSPPPEVKAS</sequence>
<dbReference type="SMART" id="SM00267">
    <property type="entry name" value="GGDEF"/>
    <property type="match status" value="1"/>
</dbReference>
<dbReference type="InterPro" id="IPR052155">
    <property type="entry name" value="Biofilm_reg_signaling"/>
</dbReference>
<dbReference type="RefSeq" id="WP_187542480.1">
    <property type="nucleotide sequence ID" value="NZ_CP060717.1"/>
</dbReference>
<feature type="transmembrane region" description="Helical" evidence="1">
    <location>
        <begin position="117"/>
        <end position="143"/>
    </location>
</feature>
<keyword evidence="1" id="KW-0472">Membrane</keyword>
<dbReference type="AlphaFoldDB" id="A0A7G9SCB4"/>
<evidence type="ECO:0000259" key="2">
    <source>
        <dbReference type="PROSITE" id="PS50113"/>
    </source>
</evidence>
<evidence type="ECO:0000313" key="5">
    <source>
        <dbReference type="EMBL" id="QNN65489.1"/>
    </source>
</evidence>
<organism evidence="5 6">
    <name type="scientific">Sphingomonas rhizophila</name>
    <dbReference type="NCBI Taxonomy" id="2071607"/>
    <lineage>
        <taxon>Bacteria</taxon>
        <taxon>Pseudomonadati</taxon>
        <taxon>Pseudomonadota</taxon>
        <taxon>Alphaproteobacteria</taxon>
        <taxon>Sphingomonadales</taxon>
        <taxon>Sphingomonadaceae</taxon>
        <taxon>Sphingomonas</taxon>
    </lineage>
</organism>
<dbReference type="NCBIfam" id="TIGR00254">
    <property type="entry name" value="GGDEF"/>
    <property type="match status" value="1"/>
</dbReference>
<dbReference type="SMART" id="SM00052">
    <property type="entry name" value="EAL"/>
    <property type="match status" value="1"/>
</dbReference>
<protein>
    <submittedName>
        <fullName evidence="5">EAL domain-containing protein</fullName>
    </submittedName>
</protein>
<dbReference type="InterPro" id="IPR001633">
    <property type="entry name" value="EAL_dom"/>
</dbReference>
<dbReference type="InterPro" id="IPR043128">
    <property type="entry name" value="Rev_trsase/Diguanyl_cyclase"/>
</dbReference>
<name>A0A7G9SCB4_9SPHN</name>
<dbReference type="InterPro" id="IPR000160">
    <property type="entry name" value="GGDEF_dom"/>
</dbReference>
<proteinExistence type="predicted"/>
<feature type="domain" description="EAL" evidence="3">
    <location>
        <begin position="535"/>
        <end position="786"/>
    </location>
</feature>
<dbReference type="EMBL" id="CP060717">
    <property type="protein sequence ID" value="QNN65489.1"/>
    <property type="molecule type" value="Genomic_DNA"/>
</dbReference>
<evidence type="ECO:0000259" key="4">
    <source>
        <dbReference type="PROSITE" id="PS50887"/>
    </source>
</evidence>
<dbReference type="Proteomes" id="UP000515955">
    <property type="component" value="Chromosome"/>
</dbReference>
<dbReference type="Gene3D" id="3.20.20.450">
    <property type="entry name" value="EAL domain"/>
    <property type="match status" value="1"/>
</dbReference>
<feature type="transmembrane region" description="Helical" evidence="1">
    <location>
        <begin position="56"/>
        <end position="74"/>
    </location>
</feature>
<dbReference type="PROSITE" id="PS50113">
    <property type="entry name" value="PAC"/>
    <property type="match status" value="1"/>
</dbReference>
<dbReference type="InterPro" id="IPR035965">
    <property type="entry name" value="PAS-like_dom_sf"/>
</dbReference>
<dbReference type="SUPFAM" id="SSF55785">
    <property type="entry name" value="PYP-like sensor domain (PAS domain)"/>
    <property type="match status" value="1"/>
</dbReference>
<dbReference type="Gene3D" id="3.30.450.20">
    <property type="entry name" value="PAS domain"/>
    <property type="match status" value="1"/>
</dbReference>
<reference evidence="5 6" key="1">
    <citation type="submission" date="2020-08" db="EMBL/GenBank/DDBJ databases">
        <title>Genome sequence of Sphingomonas rhizophila KACC 19189T.</title>
        <authorList>
            <person name="Hyun D.-W."/>
            <person name="Bae J.-W."/>
        </authorList>
    </citation>
    <scope>NUCLEOTIDE SEQUENCE [LARGE SCALE GENOMIC DNA]</scope>
    <source>
        <strain evidence="5 6">KACC 19189</strain>
    </source>
</reference>
<feature type="transmembrane region" description="Helical" evidence="1">
    <location>
        <begin position="86"/>
        <end position="105"/>
    </location>
</feature>
<dbReference type="PANTHER" id="PTHR44757:SF10">
    <property type="entry name" value="MEMBRANE PROTEIN"/>
    <property type="match status" value="1"/>
</dbReference>
<dbReference type="InterPro" id="IPR000014">
    <property type="entry name" value="PAS"/>
</dbReference>
<accession>A0A7G9SCB4</accession>
<dbReference type="CDD" id="cd01948">
    <property type="entry name" value="EAL"/>
    <property type="match status" value="1"/>
</dbReference>
<dbReference type="Pfam" id="PF00563">
    <property type="entry name" value="EAL"/>
    <property type="match status" value="1"/>
</dbReference>
<dbReference type="InterPro" id="IPR029787">
    <property type="entry name" value="Nucleotide_cyclase"/>
</dbReference>
<dbReference type="SUPFAM" id="SSF55073">
    <property type="entry name" value="Nucleotide cyclase"/>
    <property type="match status" value="1"/>
</dbReference>
<feature type="domain" description="GGDEF" evidence="4">
    <location>
        <begin position="393"/>
        <end position="526"/>
    </location>
</feature>
<dbReference type="InterPro" id="IPR013656">
    <property type="entry name" value="PAS_4"/>
</dbReference>
<keyword evidence="1" id="KW-0812">Transmembrane</keyword>
<evidence type="ECO:0000313" key="6">
    <source>
        <dbReference type="Proteomes" id="UP000515955"/>
    </source>
</evidence>
<dbReference type="PROSITE" id="PS50887">
    <property type="entry name" value="GGDEF"/>
    <property type="match status" value="1"/>
</dbReference>
<evidence type="ECO:0000256" key="1">
    <source>
        <dbReference type="SAM" id="Phobius"/>
    </source>
</evidence>
<dbReference type="PANTHER" id="PTHR44757">
    <property type="entry name" value="DIGUANYLATE CYCLASE DGCP"/>
    <property type="match status" value="1"/>
</dbReference>
<keyword evidence="1" id="KW-1133">Transmembrane helix</keyword>
<gene>
    <name evidence="5" type="ORF">H9L12_02480</name>
</gene>
<dbReference type="PROSITE" id="PS50883">
    <property type="entry name" value="EAL"/>
    <property type="match status" value="1"/>
</dbReference>
<dbReference type="SUPFAM" id="SSF141868">
    <property type="entry name" value="EAL domain-like"/>
    <property type="match status" value="1"/>
</dbReference>
<feature type="transmembrane region" description="Helical" evidence="1">
    <location>
        <begin position="149"/>
        <end position="168"/>
    </location>
</feature>
<dbReference type="KEGG" id="srhi:H9L12_02480"/>
<feature type="domain" description="PAC" evidence="2">
    <location>
        <begin position="308"/>
        <end position="361"/>
    </location>
</feature>
<feature type="transmembrane region" description="Helical" evidence="1">
    <location>
        <begin position="196"/>
        <end position="218"/>
    </location>
</feature>
<dbReference type="CDD" id="cd01949">
    <property type="entry name" value="GGDEF"/>
    <property type="match status" value="1"/>
</dbReference>
<dbReference type="Gene3D" id="3.30.70.270">
    <property type="match status" value="1"/>
</dbReference>
<dbReference type="CDD" id="cd00130">
    <property type="entry name" value="PAS"/>
    <property type="match status" value="1"/>
</dbReference>